<proteinExistence type="predicted"/>
<feature type="domain" description="Alpha-galactosidase NEW3" evidence="1">
    <location>
        <begin position="57"/>
        <end position="115"/>
    </location>
</feature>
<dbReference type="Proteomes" id="UP000065807">
    <property type="component" value="Chromosome"/>
</dbReference>
<evidence type="ECO:0000313" key="2">
    <source>
        <dbReference type="EMBL" id="BAS26173.1"/>
    </source>
</evidence>
<dbReference type="STRING" id="1555112.LIP_0316"/>
<dbReference type="EMBL" id="AP014924">
    <property type="protein sequence ID" value="BAS26173.1"/>
    <property type="molecule type" value="Genomic_DNA"/>
</dbReference>
<organism evidence="2 3">
    <name type="scientific">Limnochorda pilosa</name>
    <dbReference type="NCBI Taxonomy" id="1555112"/>
    <lineage>
        <taxon>Bacteria</taxon>
        <taxon>Bacillati</taxon>
        <taxon>Bacillota</taxon>
        <taxon>Limnochordia</taxon>
        <taxon>Limnochordales</taxon>
        <taxon>Limnochordaceae</taxon>
        <taxon>Limnochorda</taxon>
    </lineage>
</organism>
<name>A0A0K2SGE8_LIMPI</name>
<accession>A0A0K2SGE8</accession>
<dbReference type="Pfam" id="PF10633">
    <property type="entry name" value="NPCBM_assoc"/>
    <property type="match status" value="1"/>
</dbReference>
<dbReference type="SUPFAM" id="SSF52317">
    <property type="entry name" value="Class I glutamine amidotransferase-like"/>
    <property type="match status" value="1"/>
</dbReference>
<dbReference type="InterPro" id="IPR018905">
    <property type="entry name" value="A-galactase_NEW3"/>
</dbReference>
<protein>
    <recommendedName>
        <fullName evidence="1">Alpha-galactosidase NEW3 domain-containing protein</fullName>
    </recommendedName>
</protein>
<dbReference type="AlphaFoldDB" id="A0A0K2SGE8"/>
<evidence type="ECO:0000313" key="3">
    <source>
        <dbReference type="Proteomes" id="UP000065807"/>
    </source>
</evidence>
<dbReference type="KEGG" id="lpil:LIP_0316"/>
<reference evidence="3" key="1">
    <citation type="submission" date="2015-07" db="EMBL/GenBank/DDBJ databases">
        <title>Complete genome sequence and phylogenetic analysis of Limnochorda pilosa.</title>
        <authorList>
            <person name="Watanabe M."/>
            <person name="Kojima H."/>
            <person name="Fukui M."/>
        </authorList>
    </citation>
    <scope>NUCLEOTIDE SEQUENCE [LARGE SCALE GENOMIC DNA]</scope>
    <source>
        <strain evidence="3">HC45</strain>
    </source>
</reference>
<evidence type="ECO:0000259" key="1">
    <source>
        <dbReference type="Pfam" id="PF10633"/>
    </source>
</evidence>
<sequence>MVGYRVHGERAEVAITPTRFLAVLPDVSVRAEPSATLLNTAGGRGSVGVSVVLRNHRPEAAAGSVRYELPRGWRSDPAEHAFHLDARGTVTTVHFDLQPPKDAPCGDYRIAVAASGEGWRSNRSVRTIEYDHIGRTYVVAPSEVRVVAFPWAVDPVRVGYVASGFDSVPEFLEQMGFNVTLLGHEDLLLGDLAAFDTIVLGVYAYRSRPDLVAANQRLLRYVEDGGHLVVQLHRPGDNWDPDTVPPYRLVIGQPSFNWRITDESAPVTVLQPNHRLFNAPNRISESDWGGWRKDRGLYFPMEWATEYQPLLSMSDPGWEPMQGGMLLARYGKGTYLYTSLILYYQLEQYVPGAFRLMANMVSYPAGDR</sequence>
<dbReference type="InterPro" id="IPR029062">
    <property type="entry name" value="Class_I_gatase-like"/>
</dbReference>
<gene>
    <name evidence="2" type="ORF">LIP_0316</name>
</gene>
<keyword evidence="3" id="KW-1185">Reference proteome</keyword>
<reference evidence="3" key="2">
    <citation type="journal article" date="2016" name="Int. J. Syst. Evol. Microbiol.">
        <title>Complete genome sequence and cell structure of Limnochorda pilosa, a Gram-negative spore-former within the phylum Firmicutes.</title>
        <authorList>
            <person name="Watanabe M."/>
            <person name="Kojima H."/>
            <person name="Fukui M."/>
        </authorList>
    </citation>
    <scope>NUCLEOTIDE SEQUENCE [LARGE SCALE GENOMIC DNA]</scope>
    <source>
        <strain evidence="3">HC45</strain>
    </source>
</reference>